<evidence type="ECO:0000313" key="18">
    <source>
        <dbReference type="Proteomes" id="UP001236014"/>
    </source>
</evidence>
<dbReference type="PANTHER" id="PTHR22749">
    <property type="entry name" value="RIBOFLAVIN KINASE/FMN ADENYLYLTRANSFERASE"/>
    <property type="match status" value="1"/>
</dbReference>
<sequence length="317" mass="34315">MRPDLRGDLPQLGRCVVTVGTFDGVHRGHTEIVKRTVASARRLGLSSVMLTFDPHPAELIRPGAHPAVLTTIARRAELATELGIDHFRVVPFDAGVAQLGPTDFVRQVLVERLHIAEVVVGSNFRFGHRASGSVAALAELADRFGFTMTAADLVGVDDALSGPRLISSTFLRSCIEAGDVALARDALGRAHRVDGVIEHGDHRGRTLGFPTANLSFDRFAAVPADGVYAGRAVFLDEWGQADESVPLGAAAISVGTNPTFDVKQRRVEAHILDWNQDLYGRRVGLEFDRRLRGMVRFDGVDALVAQMKLDVEQARTG</sequence>
<comment type="function">
    <text evidence="1">Catalyzes the phosphorylation of riboflavin to FMN followed by the adenylation of FMN to FAD.</text>
</comment>
<organism evidence="17 18">
    <name type="scientific">Amycolatopsis carbonis</name>
    <dbReference type="NCBI Taxonomy" id="715471"/>
    <lineage>
        <taxon>Bacteria</taxon>
        <taxon>Bacillati</taxon>
        <taxon>Actinomycetota</taxon>
        <taxon>Actinomycetes</taxon>
        <taxon>Pseudonocardiales</taxon>
        <taxon>Pseudonocardiaceae</taxon>
        <taxon>Amycolatopsis</taxon>
    </lineage>
</organism>
<gene>
    <name evidence="17" type="ORF">QRX50_29680</name>
</gene>
<evidence type="ECO:0000256" key="10">
    <source>
        <dbReference type="ARBA" id="ARBA00022827"/>
    </source>
</evidence>
<comment type="pathway">
    <text evidence="2 15">Cofactor biosynthesis; FAD biosynthesis; FAD from FMN: step 1/1.</text>
</comment>
<evidence type="ECO:0000256" key="13">
    <source>
        <dbReference type="ARBA" id="ARBA00047880"/>
    </source>
</evidence>
<dbReference type="InterPro" id="IPR015864">
    <property type="entry name" value="FAD_synthase"/>
</dbReference>
<dbReference type="FunFam" id="2.40.30.30:FF:000003">
    <property type="entry name" value="Riboflavin biosynthesis protein"/>
    <property type="match status" value="1"/>
</dbReference>
<keyword evidence="12" id="KW-0511">Multifunctional enzyme</keyword>
<comment type="catalytic activity">
    <reaction evidence="13 15">
        <text>riboflavin + ATP = FMN + ADP + H(+)</text>
        <dbReference type="Rhea" id="RHEA:14357"/>
        <dbReference type="ChEBI" id="CHEBI:15378"/>
        <dbReference type="ChEBI" id="CHEBI:30616"/>
        <dbReference type="ChEBI" id="CHEBI:57986"/>
        <dbReference type="ChEBI" id="CHEBI:58210"/>
        <dbReference type="ChEBI" id="CHEBI:456216"/>
        <dbReference type="EC" id="2.7.1.26"/>
    </reaction>
</comment>
<comment type="similarity">
    <text evidence="15">Belongs to the ribF family.</text>
</comment>
<evidence type="ECO:0000256" key="15">
    <source>
        <dbReference type="PIRNR" id="PIRNR004491"/>
    </source>
</evidence>
<keyword evidence="7 15" id="KW-0548">Nucleotidyltransferase</keyword>
<dbReference type="GO" id="GO:0003919">
    <property type="term" value="F:FMN adenylyltransferase activity"/>
    <property type="evidence" value="ECO:0007669"/>
    <property type="project" value="UniProtKB-UniRule"/>
</dbReference>
<keyword evidence="10 15" id="KW-0274">FAD</keyword>
<dbReference type="EC" id="2.7.7.2" evidence="15"/>
<evidence type="ECO:0000256" key="11">
    <source>
        <dbReference type="ARBA" id="ARBA00022840"/>
    </source>
</evidence>
<dbReference type="PANTHER" id="PTHR22749:SF6">
    <property type="entry name" value="RIBOFLAVIN KINASE"/>
    <property type="match status" value="1"/>
</dbReference>
<evidence type="ECO:0000256" key="8">
    <source>
        <dbReference type="ARBA" id="ARBA00022741"/>
    </source>
</evidence>
<evidence type="ECO:0000313" key="17">
    <source>
        <dbReference type="EMBL" id="WIX84066.1"/>
    </source>
</evidence>
<dbReference type="InterPro" id="IPR014729">
    <property type="entry name" value="Rossmann-like_a/b/a_fold"/>
</dbReference>
<evidence type="ECO:0000256" key="9">
    <source>
        <dbReference type="ARBA" id="ARBA00022777"/>
    </source>
</evidence>
<keyword evidence="11 15" id="KW-0067">ATP-binding</keyword>
<dbReference type="SUPFAM" id="SSF82114">
    <property type="entry name" value="Riboflavin kinase-like"/>
    <property type="match status" value="1"/>
</dbReference>
<dbReference type="SUPFAM" id="SSF52374">
    <property type="entry name" value="Nucleotidylyl transferase"/>
    <property type="match status" value="1"/>
</dbReference>
<keyword evidence="5 15" id="KW-0288">FMN</keyword>
<dbReference type="KEGG" id="acab:QRX50_29680"/>
<dbReference type="InterPro" id="IPR023465">
    <property type="entry name" value="Riboflavin_kinase_dom_sf"/>
</dbReference>
<keyword evidence="9 15" id="KW-0418">Kinase</keyword>
<dbReference type="InterPro" id="IPR002606">
    <property type="entry name" value="Riboflavin_kinase_bac"/>
</dbReference>
<dbReference type="InterPro" id="IPR015865">
    <property type="entry name" value="Riboflavin_kinase_bac/euk"/>
</dbReference>
<evidence type="ECO:0000256" key="7">
    <source>
        <dbReference type="ARBA" id="ARBA00022695"/>
    </source>
</evidence>
<dbReference type="NCBIfam" id="TIGR00083">
    <property type="entry name" value="ribF"/>
    <property type="match status" value="1"/>
</dbReference>
<evidence type="ECO:0000256" key="14">
    <source>
        <dbReference type="ARBA" id="ARBA00049494"/>
    </source>
</evidence>
<name>A0A9Y2IRY8_9PSEU</name>
<dbReference type="GO" id="GO:0006747">
    <property type="term" value="P:FAD biosynthetic process"/>
    <property type="evidence" value="ECO:0007669"/>
    <property type="project" value="UniProtKB-UniRule"/>
</dbReference>
<dbReference type="GO" id="GO:0009231">
    <property type="term" value="P:riboflavin biosynthetic process"/>
    <property type="evidence" value="ECO:0007669"/>
    <property type="project" value="InterPro"/>
</dbReference>
<feature type="domain" description="Riboflavin kinase" evidence="16">
    <location>
        <begin position="186"/>
        <end position="317"/>
    </location>
</feature>
<keyword evidence="6 15" id="KW-0808">Transferase</keyword>
<comment type="catalytic activity">
    <reaction evidence="14 15">
        <text>FMN + ATP + H(+) = FAD + diphosphate</text>
        <dbReference type="Rhea" id="RHEA:17237"/>
        <dbReference type="ChEBI" id="CHEBI:15378"/>
        <dbReference type="ChEBI" id="CHEBI:30616"/>
        <dbReference type="ChEBI" id="CHEBI:33019"/>
        <dbReference type="ChEBI" id="CHEBI:57692"/>
        <dbReference type="ChEBI" id="CHEBI:58210"/>
        <dbReference type="EC" id="2.7.7.2"/>
    </reaction>
</comment>
<dbReference type="EC" id="2.7.1.26" evidence="15"/>
<dbReference type="NCBIfam" id="NF004160">
    <property type="entry name" value="PRK05627.1-3"/>
    <property type="match status" value="1"/>
</dbReference>
<evidence type="ECO:0000256" key="1">
    <source>
        <dbReference type="ARBA" id="ARBA00002121"/>
    </source>
</evidence>
<dbReference type="GO" id="GO:0008531">
    <property type="term" value="F:riboflavin kinase activity"/>
    <property type="evidence" value="ECO:0007669"/>
    <property type="project" value="UniProtKB-UniRule"/>
</dbReference>
<evidence type="ECO:0000256" key="4">
    <source>
        <dbReference type="ARBA" id="ARBA00022630"/>
    </source>
</evidence>
<dbReference type="InterPro" id="IPR023468">
    <property type="entry name" value="Riboflavin_kinase"/>
</dbReference>
<dbReference type="CDD" id="cd02064">
    <property type="entry name" value="FAD_synthetase_N"/>
    <property type="match status" value="1"/>
</dbReference>
<comment type="pathway">
    <text evidence="3 15">Cofactor biosynthesis; FMN biosynthesis; FMN from riboflavin (ATP route): step 1/1.</text>
</comment>
<keyword evidence="18" id="KW-1185">Reference proteome</keyword>
<protein>
    <recommendedName>
        <fullName evidence="15">Riboflavin biosynthesis protein</fullName>
    </recommendedName>
    <domain>
        <recommendedName>
            <fullName evidence="15">Riboflavin kinase</fullName>
            <ecNumber evidence="15">2.7.1.26</ecNumber>
        </recommendedName>
        <alternativeName>
            <fullName evidence="15">Flavokinase</fullName>
        </alternativeName>
    </domain>
    <domain>
        <recommendedName>
            <fullName evidence="15">FMN adenylyltransferase</fullName>
            <ecNumber evidence="15">2.7.7.2</ecNumber>
        </recommendedName>
        <alternativeName>
            <fullName evidence="15">FAD pyrophosphorylase</fullName>
        </alternativeName>
        <alternativeName>
            <fullName evidence="15">FAD synthase</fullName>
        </alternativeName>
    </domain>
</protein>
<dbReference type="GO" id="GO:0005524">
    <property type="term" value="F:ATP binding"/>
    <property type="evidence" value="ECO:0007669"/>
    <property type="project" value="UniProtKB-UniRule"/>
</dbReference>
<evidence type="ECO:0000259" key="16">
    <source>
        <dbReference type="SMART" id="SM00904"/>
    </source>
</evidence>
<evidence type="ECO:0000256" key="12">
    <source>
        <dbReference type="ARBA" id="ARBA00023268"/>
    </source>
</evidence>
<dbReference type="AlphaFoldDB" id="A0A9Y2IRY8"/>
<evidence type="ECO:0000256" key="2">
    <source>
        <dbReference type="ARBA" id="ARBA00004726"/>
    </source>
</evidence>
<evidence type="ECO:0000256" key="3">
    <source>
        <dbReference type="ARBA" id="ARBA00005201"/>
    </source>
</evidence>
<evidence type="ECO:0000256" key="6">
    <source>
        <dbReference type="ARBA" id="ARBA00022679"/>
    </source>
</evidence>
<proteinExistence type="inferred from homology"/>
<keyword evidence="8 15" id="KW-0547">Nucleotide-binding</keyword>
<evidence type="ECO:0000256" key="5">
    <source>
        <dbReference type="ARBA" id="ARBA00022643"/>
    </source>
</evidence>
<reference evidence="17 18" key="1">
    <citation type="submission" date="2023-06" db="EMBL/GenBank/DDBJ databases">
        <authorList>
            <person name="Oyuntsetseg B."/>
            <person name="Kim S.B."/>
        </authorList>
    </citation>
    <scope>NUCLEOTIDE SEQUENCE [LARGE SCALE GENOMIC DNA]</scope>
    <source>
        <strain evidence="17 18">2-15</strain>
    </source>
</reference>
<dbReference type="Pfam" id="PF01687">
    <property type="entry name" value="Flavokinase"/>
    <property type="match status" value="1"/>
</dbReference>
<accession>A0A9Y2IRY8</accession>
<dbReference type="SMART" id="SM00904">
    <property type="entry name" value="Flavokinase"/>
    <property type="match status" value="1"/>
</dbReference>
<dbReference type="GO" id="GO:0009398">
    <property type="term" value="P:FMN biosynthetic process"/>
    <property type="evidence" value="ECO:0007669"/>
    <property type="project" value="UniProtKB-UniRule"/>
</dbReference>
<dbReference type="FunFam" id="3.40.50.620:FF:000021">
    <property type="entry name" value="Riboflavin biosynthesis protein"/>
    <property type="match status" value="1"/>
</dbReference>
<dbReference type="Gene3D" id="3.40.50.620">
    <property type="entry name" value="HUPs"/>
    <property type="match status" value="1"/>
</dbReference>
<dbReference type="EMBL" id="CP127294">
    <property type="protein sequence ID" value="WIX84066.1"/>
    <property type="molecule type" value="Genomic_DNA"/>
</dbReference>
<dbReference type="PIRSF" id="PIRSF004491">
    <property type="entry name" value="FAD_Synth"/>
    <property type="match status" value="1"/>
</dbReference>
<dbReference type="Gene3D" id="2.40.30.30">
    <property type="entry name" value="Riboflavin kinase-like"/>
    <property type="match status" value="1"/>
</dbReference>
<keyword evidence="4 15" id="KW-0285">Flavoprotein</keyword>
<dbReference type="Proteomes" id="UP001236014">
    <property type="component" value="Chromosome"/>
</dbReference>
<dbReference type="Pfam" id="PF06574">
    <property type="entry name" value="FAD_syn"/>
    <property type="match status" value="1"/>
</dbReference>